<accession>A0ABT0TK82</accession>
<sequence>MNDKLANFKVTDRDSFAIFLDLLLKDFKENPKEWENKSLEDFLEALSRYTEDIQGYYDNMKMNIDANKPDWKIFADIFMGARIYE</sequence>
<gene>
    <name evidence="2" type="ORF">NAT47_12390</name>
</gene>
<dbReference type="Proteomes" id="UP001203342">
    <property type="component" value="Unassembled WGS sequence"/>
</dbReference>
<keyword evidence="3" id="KW-1185">Reference proteome</keyword>
<evidence type="ECO:0000313" key="2">
    <source>
        <dbReference type="EMBL" id="MCL9771213.1"/>
    </source>
</evidence>
<evidence type="ECO:0000313" key="3">
    <source>
        <dbReference type="Proteomes" id="UP001203342"/>
    </source>
</evidence>
<dbReference type="RefSeq" id="WP_250583231.1">
    <property type="nucleotide sequence ID" value="NZ_JAMLJN010000015.1"/>
</dbReference>
<dbReference type="Pfam" id="PF24693">
    <property type="entry name" value="DUF7660"/>
    <property type="match status" value="1"/>
</dbReference>
<feature type="domain" description="DUF7660" evidence="1">
    <location>
        <begin position="13"/>
        <end position="85"/>
    </location>
</feature>
<evidence type="ECO:0000259" key="1">
    <source>
        <dbReference type="Pfam" id="PF24693"/>
    </source>
</evidence>
<name>A0ABT0TK82_9FLAO</name>
<comment type="caution">
    <text evidence="2">The sequence shown here is derived from an EMBL/GenBank/DDBJ whole genome shotgun (WGS) entry which is preliminary data.</text>
</comment>
<reference evidence="2 3" key="1">
    <citation type="submission" date="2022-05" db="EMBL/GenBank/DDBJ databases">
        <title>Flavobacterium sp., isolated from activated sludge.</title>
        <authorList>
            <person name="Ran Q."/>
        </authorList>
    </citation>
    <scope>NUCLEOTIDE SEQUENCE [LARGE SCALE GENOMIC DNA]</scope>
    <source>
        <strain evidence="2 3">HXWNR69</strain>
    </source>
</reference>
<protein>
    <recommendedName>
        <fullName evidence="1">DUF7660 domain-containing protein</fullName>
    </recommendedName>
</protein>
<organism evidence="2 3">
    <name type="scientific">Flavobacterium fragile</name>
    <dbReference type="NCBI Taxonomy" id="2949085"/>
    <lineage>
        <taxon>Bacteria</taxon>
        <taxon>Pseudomonadati</taxon>
        <taxon>Bacteroidota</taxon>
        <taxon>Flavobacteriia</taxon>
        <taxon>Flavobacteriales</taxon>
        <taxon>Flavobacteriaceae</taxon>
        <taxon>Flavobacterium</taxon>
    </lineage>
</organism>
<proteinExistence type="predicted"/>
<dbReference type="InterPro" id="IPR056077">
    <property type="entry name" value="DUF7660"/>
</dbReference>
<dbReference type="EMBL" id="JAMLJN010000015">
    <property type="protein sequence ID" value="MCL9771213.1"/>
    <property type="molecule type" value="Genomic_DNA"/>
</dbReference>